<sequence>MQRFSGCNVSFLRVSATTIVRMVLYLDQRHIQWMNSHPGILDRVVEDVLKPQLKTRLSELAYGPRTNMQVTEHPECKVLYYFQTPSTRPAVLLKTRTLDFPRPGGVTSVPLDTPEEHGANAALPSQTQRRAPEAGPVVPPSQDEPQDSDDESKPSKPHVHATYSGFHVFGQELVLVIEPTDETLQAHPEWFHVDDDDASHVPVI</sequence>
<feature type="region of interest" description="Disordered" evidence="1">
    <location>
        <begin position="104"/>
        <end position="160"/>
    </location>
</feature>
<dbReference type="AlphaFoldDB" id="A0AAF0IWB1"/>
<dbReference type="Proteomes" id="UP001220961">
    <property type="component" value="Chromosome 3"/>
</dbReference>
<dbReference type="PANTHER" id="PTHR40635">
    <property type="match status" value="1"/>
</dbReference>
<dbReference type="PANTHER" id="PTHR40635:SF1">
    <property type="match status" value="1"/>
</dbReference>
<reference evidence="2" key="1">
    <citation type="submission" date="2023-03" db="EMBL/GenBank/DDBJ databases">
        <title>Mating type loci evolution in Malassezia.</title>
        <authorList>
            <person name="Coelho M.A."/>
        </authorList>
    </citation>
    <scope>NUCLEOTIDE SEQUENCE</scope>
    <source>
        <strain evidence="2">CBS 10434</strain>
    </source>
</reference>
<evidence type="ECO:0000313" key="3">
    <source>
        <dbReference type="Proteomes" id="UP001220961"/>
    </source>
</evidence>
<protein>
    <submittedName>
        <fullName evidence="2">Uncharacterized protein</fullName>
    </submittedName>
</protein>
<gene>
    <name evidence="2" type="ORF">MCAP1_001618</name>
</gene>
<dbReference type="EMBL" id="CP119910">
    <property type="protein sequence ID" value="WFD19388.1"/>
    <property type="molecule type" value="Genomic_DNA"/>
</dbReference>
<accession>A0AAF0IWB1</accession>
<name>A0AAF0IWB1_9BASI</name>
<keyword evidence="3" id="KW-1185">Reference proteome</keyword>
<organism evidence="2 3">
    <name type="scientific">Malassezia caprae</name>
    <dbReference type="NCBI Taxonomy" id="1381934"/>
    <lineage>
        <taxon>Eukaryota</taxon>
        <taxon>Fungi</taxon>
        <taxon>Dikarya</taxon>
        <taxon>Basidiomycota</taxon>
        <taxon>Ustilaginomycotina</taxon>
        <taxon>Malasseziomycetes</taxon>
        <taxon>Malasseziales</taxon>
        <taxon>Malasseziaceae</taxon>
        <taxon>Malassezia</taxon>
    </lineage>
</organism>
<evidence type="ECO:0000313" key="2">
    <source>
        <dbReference type="EMBL" id="WFD19388.1"/>
    </source>
</evidence>
<evidence type="ECO:0000256" key="1">
    <source>
        <dbReference type="SAM" id="MobiDB-lite"/>
    </source>
</evidence>
<proteinExistence type="predicted"/>